<dbReference type="Proteomes" id="UP001500831">
    <property type="component" value="Unassembled WGS sequence"/>
</dbReference>
<evidence type="ECO:0000256" key="1">
    <source>
        <dbReference type="SAM" id="MobiDB-lite"/>
    </source>
</evidence>
<organism evidence="2 3">
    <name type="scientific">Streptosporangium fragile</name>
    <dbReference type="NCBI Taxonomy" id="46186"/>
    <lineage>
        <taxon>Bacteria</taxon>
        <taxon>Bacillati</taxon>
        <taxon>Actinomycetota</taxon>
        <taxon>Actinomycetes</taxon>
        <taxon>Streptosporangiales</taxon>
        <taxon>Streptosporangiaceae</taxon>
        <taxon>Streptosporangium</taxon>
    </lineage>
</organism>
<keyword evidence="3" id="KW-1185">Reference proteome</keyword>
<comment type="caution">
    <text evidence="2">The sequence shown here is derived from an EMBL/GenBank/DDBJ whole genome shotgun (WGS) entry which is preliminary data.</text>
</comment>
<evidence type="ECO:0000313" key="2">
    <source>
        <dbReference type="EMBL" id="GAA2894679.1"/>
    </source>
</evidence>
<evidence type="ECO:0000313" key="3">
    <source>
        <dbReference type="Proteomes" id="UP001500831"/>
    </source>
</evidence>
<protein>
    <submittedName>
        <fullName evidence="2">Uncharacterized protein</fullName>
    </submittedName>
</protein>
<feature type="region of interest" description="Disordered" evidence="1">
    <location>
        <begin position="99"/>
        <end position="120"/>
    </location>
</feature>
<proteinExistence type="predicted"/>
<accession>A0ABN3W600</accession>
<feature type="compositionally biased region" description="Basic and acidic residues" evidence="1">
    <location>
        <begin position="104"/>
        <end position="120"/>
    </location>
</feature>
<dbReference type="EMBL" id="BAAAVI010000053">
    <property type="protein sequence ID" value="GAA2894679.1"/>
    <property type="molecule type" value="Genomic_DNA"/>
</dbReference>
<reference evidence="3" key="1">
    <citation type="journal article" date="2019" name="Int. J. Syst. Evol. Microbiol.">
        <title>The Global Catalogue of Microorganisms (GCM) 10K type strain sequencing project: providing services to taxonomists for standard genome sequencing and annotation.</title>
        <authorList>
            <consortium name="The Broad Institute Genomics Platform"/>
            <consortium name="The Broad Institute Genome Sequencing Center for Infectious Disease"/>
            <person name="Wu L."/>
            <person name="Ma J."/>
        </authorList>
    </citation>
    <scope>NUCLEOTIDE SEQUENCE [LARGE SCALE GENOMIC DNA]</scope>
    <source>
        <strain evidence="3">JCM 6242</strain>
    </source>
</reference>
<gene>
    <name evidence="2" type="ORF">GCM10010517_59410</name>
</gene>
<name>A0ABN3W600_9ACTN</name>
<sequence>MTASTASEILSPYASTTVIGDASARPRDARPCQAIIFLSPGPARDKALQSSTKIRSIGSRLTVAFLTQPLLRWVFRVGESEPVGASGAVFVRVADDMGASRGRARSDAARRPTDELRSGS</sequence>